<organism evidence="2 3">
    <name type="scientific">Cladophialophora carrionii</name>
    <dbReference type="NCBI Taxonomy" id="86049"/>
    <lineage>
        <taxon>Eukaryota</taxon>
        <taxon>Fungi</taxon>
        <taxon>Dikarya</taxon>
        <taxon>Ascomycota</taxon>
        <taxon>Pezizomycotina</taxon>
        <taxon>Eurotiomycetes</taxon>
        <taxon>Chaetothyriomycetidae</taxon>
        <taxon>Chaetothyriales</taxon>
        <taxon>Herpotrichiellaceae</taxon>
        <taxon>Cladophialophora</taxon>
    </lineage>
</organism>
<reference evidence="3" key="1">
    <citation type="submission" date="2015-07" db="EMBL/GenBank/DDBJ databases">
        <authorList>
            <person name="Teixeira M.M."/>
            <person name="Souza R.C."/>
            <person name="Almeida L.G."/>
            <person name="Vicente V.A."/>
            <person name="de Hoog S."/>
            <person name="Bocca A.L."/>
            <person name="de Almeida S.R."/>
            <person name="Vasconcelos A.T."/>
            <person name="Felipe M.S."/>
        </authorList>
    </citation>
    <scope>NUCLEOTIDE SEQUENCE [LARGE SCALE GENOMIC DNA]</scope>
    <source>
        <strain evidence="3">KSF</strain>
    </source>
</reference>
<feature type="compositionally biased region" description="Basic and acidic residues" evidence="1">
    <location>
        <begin position="100"/>
        <end position="125"/>
    </location>
</feature>
<evidence type="ECO:0000313" key="3">
    <source>
        <dbReference type="Proteomes" id="UP000094526"/>
    </source>
</evidence>
<dbReference type="Proteomes" id="UP000094526">
    <property type="component" value="Unassembled WGS sequence"/>
</dbReference>
<gene>
    <name evidence="2" type="ORF">CLCR_02424</name>
</gene>
<feature type="region of interest" description="Disordered" evidence="1">
    <location>
        <begin position="311"/>
        <end position="350"/>
    </location>
</feature>
<sequence length="480" mass="53119">MEDIFVADIAVDPRATHDGHAHLNHVDFTLPSTREAMLPQSNVWEQSFHDLRYGSKPEDTMTYQGAALYKIETDWVMRQHYHSYIHEHRRREHLQQKLGQKRDELEEMRCEPEHAETDRRRQQAERAAVFDRSRQQAVFARLQGQKAAFDARHLQNHSLALAAEHSPGVYVPASTANVAPLVSTEQPVSARTRRAALEPTSASAASAIHGIQNPGLWSNADLCSDHDTSPIKNRSTSSGSPTRDMHCLDDSITTSPTYRCSPAPTYRLVTGNNRDGRPGIAGLHAEQCARHSSLSQGGGCRRYALSANESVQAQSSHGQIENGFHAPPRTGMIERQQHGPPARQSFEASAATYTPAASSYSPYLDNGMIERSRAALQQTTTEIMGDTATEATPPLSSYAHAESDMVRDDPEVTVDDAEPLSPNLSDIIGSETPSEDDGDDDDEDEDFDPNRRGTSLVVPKHREVKGFGMRTRRSIGRAKR</sequence>
<feature type="region of interest" description="Disordered" evidence="1">
    <location>
        <begin position="413"/>
        <end position="480"/>
    </location>
</feature>
<evidence type="ECO:0000313" key="2">
    <source>
        <dbReference type="EMBL" id="OCT47228.1"/>
    </source>
</evidence>
<evidence type="ECO:0000256" key="1">
    <source>
        <dbReference type="SAM" id="MobiDB-lite"/>
    </source>
</evidence>
<feature type="compositionally biased region" description="Basic residues" evidence="1">
    <location>
        <begin position="470"/>
        <end position="480"/>
    </location>
</feature>
<dbReference type="AlphaFoldDB" id="A0A1C1CFH4"/>
<dbReference type="VEuPathDB" id="FungiDB:G647_02201"/>
<protein>
    <submittedName>
        <fullName evidence="2">Uncharacterized protein</fullName>
    </submittedName>
</protein>
<feature type="compositionally biased region" description="Acidic residues" evidence="1">
    <location>
        <begin position="433"/>
        <end position="447"/>
    </location>
</feature>
<keyword evidence="3" id="KW-1185">Reference proteome</keyword>
<accession>A0A1C1CFH4</accession>
<proteinExistence type="predicted"/>
<dbReference type="VEuPathDB" id="FungiDB:G647_02200"/>
<name>A0A1C1CFH4_9EURO</name>
<comment type="caution">
    <text evidence="2">The sequence shown here is derived from an EMBL/GenBank/DDBJ whole genome shotgun (WGS) entry which is preliminary data.</text>
</comment>
<dbReference type="OrthoDB" id="4146915at2759"/>
<feature type="region of interest" description="Disordered" evidence="1">
    <location>
        <begin position="99"/>
        <end position="125"/>
    </location>
</feature>
<dbReference type="EMBL" id="LGRB01000014">
    <property type="protein sequence ID" value="OCT47228.1"/>
    <property type="molecule type" value="Genomic_DNA"/>
</dbReference>
<dbReference type="VEuPathDB" id="FungiDB:CLCR_02424"/>